<protein>
    <recommendedName>
        <fullName evidence="3">phospholipase D</fullName>
        <ecNumber evidence="3">3.1.4.4</ecNumber>
    </recommendedName>
</protein>
<keyword evidence="6" id="KW-0443">Lipid metabolism</keyword>
<dbReference type="PROSITE" id="PS51841">
    <property type="entry name" value="LTD"/>
    <property type="match status" value="1"/>
</dbReference>
<feature type="domain" description="PLD phosphodiesterase" evidence="7">
    <location>
        <begin position="585"/>
        <end position="617"/>
    </location>
</feature>
<dbReference type="Gene3D" id="2.60.40.1260">
    <property type="entry name" value="Lamin Tail domain"/>
    <property type="match status" value="1"/>
</dbReference>
<organism evidence="9 10">
    <name type="scientific">Thalassobacillus cyri</name>
    <dbReference type="NCBI Taxonomy" id="571932"/>
    <lineage>
        <taxon>Bacteria</taxon>
        <taxon>Bacillati</taxon>
        <taxon>Bacillota</taxon>
        <taxon>Bacilli</taxon>
        <taxon>Bacillales</taxon>
        <taxon>Bacillaceae</taxon>
        <taxon>Thalassobacillus</taxon>
    </lineage>
</organism>
<dbReference type="GO" id="GO:0016891">
    <property type="term" value="F:RNA endonuclease activity producing 5'-phosphomonoesters, hydrolytic mechanism"/>
    <property type="evidence" value="ECO:0007669"/>
    <property type="project" value="TreeGrafter"/>
</dbReference>
<reference evidence="9 10" key="1">
    <citation type="submission" date="2016-10" db="EMBL/GenBank/DDBJ databases">
        <authorList>
            <person name="de Groot N.N."/>
        </authorList>
    </citation>
    <scope>NUCLEOTIDE SEQUENCE [LARGE SCALE GENOMIC DNA]</scope>
    <source>
        <strain evidence="9 10">CCM7597</strain>
    </source>
</reference>
<sequence length="653" mass="71958">MKRALPITVLIAMVLSFYGLVPEENQQAHAAVSGEVVINEVAWMGTTASYNDEWIELHNPTSQDIDLTGWSLDAQDGTPAIHLSGTIPANSYYILERTDDSTVSGVAADLIYSGSLSNTGEALELRGETDNIIDEVDAWHAGDNDTKATMERVDPAKSGTDANNWADATTDYTEGIGTPKAANSNAGNSVCADKTENLSNVSEAEGAINVFFNKCADNQYASFGNEANDHVNLEEQLIERLNSATTSIDFATYEINLPRIVDTLITKAAEGVDVRVIADAKDASDPHYTERYKTMRLYVEKMVRGQDNTIGTADDIHVFSDSPMMAVEDSAARTEKGLPSDANDIPKVTVEIGNSTQTGRLFVEAEEKDSNAYYSPGNQMHNKFAVVDDRWVFTGSWNFTVTGLYGSEANMDARILDGNQQHVVEINWPELAGIYDTEFNEMWGSTGMTPDKVTSNFSSRKVDNTVHHVNINGVPVEIYFSAGDDAVGRMTEFVKNEADLNTYFSIFAWSDQALVDELKYKWEGSYNDMQGSLTGFDIKGVFDTSFWNQWWSASVDMTGRTASQESTNNPNTRWANPAPVYQDEEARKLHSKTMLVDADTSSDPTVIVGSTNWSNNGNNVNDENMLFIHDAAITNQFLQEFHARYEQAGGTMQ</sequence>
<gene>
    <name evidence="9" type="ORF">SAMN05421743_11242</name>
</gene>
<proteinExistence type="inferred from homology"/>
<dbReference type="Pfam" id="PF13091">
    <property type="entry name" value="PLDc_2"/>
    <property type="match status" value="2"/>
</dbReference>
<dbReference type="SUPFAM" id="SSF74853">
    <property type="entry name" value="Lamin A/C globular tail domain"/>
    <property type="match status" value="1"/>
</dbReference>
<dbReference type="InterPro" id="IPR051406">
    <property type="entry name" value="PLD_domain"/>
</dbReference>
<name>A0A1H4FQB9_9BACI</name>
<dbReference type="GO" id="GO:0006793">
    <property type="term" value="P:phosphorus metabolic process"/>
    <property type="evidence" value="ECO:0007669"/>
    <property type="project" value="UniProtKB-ARBA"/>
</dbReference>
<dbReference type="Gene3D" id="3.30.870.10">
    <property type="entry name" value="Endonuclease Chain A"/>
    <property type="match status" value="2"/>
</dbReference>
<evidence type="ECO:0000256" key="3">
    <source>
        <dbReference type="ARBA" id="ARBA00012027"/>
    </source>
</evidence>
<dbReference type="InterPro" id="IPR001322">
    <property type="entry name" value="Lamin_tail_dom"/>
</dbReference>
<comment type="similarity">
    <text evidence="2">Belongs to the phospholipase D family.</text>
</comment>
<feature type="domain" description="LTD" evidence="8">
    <location>
        <begin position="24"/>
        <end position="144"/>
    </location>
</feature>
<evidence type="ECO:0000256" key="2">
    <source>
        <dbReference type="ARBA" id="ARBA00008664"/>
    </source>
</evidence>
<dbReference type="GO" id="GO:0016042">
    <property type="term" value="P:lipid catabolic process"/>
    <property type="evidence" value="ECO:0007669"/>
    <property type="project" value="UniProtKB-KW"/>
</dbReference>
<dbReference type="SUPFAM" id="SSF56024">
    <property type="entry name" value="Phospholipase D/nuclease"/>
    <property type="match status" value="2"/>
</dbReference>
<dbReference type="EMBL" id="FNQR01000012">
    <property type="protein sequence ID" value="SEA99020.1"/>
    <property type="molecule type" value="Genomic_DNA"/>
</dbReference>
<evidence type="ECO:0000259" key="8">
    <source>
        <dbReference type="PROSITE" id="PS51841"/>
    </source>
</evidence>
<dbReference type="RefSeq" id="WP_093045638.1">
    <property type="nucleotide sequence ID" value="NZ_FNQR01000012.1"/>
</dbReference>
<keyword evidence="4" id="KW-0378">Hydrolase</keyword>
<dbReference type="EC" id="3.1.4.4" evidence="3"/>
<dbReference type="Pfam" id="PF00932">
    <property type="entry name" value="LTD"/>
    <property type="match status" value="1"/>
</dbReference>
<evidence type="ECO:0000313" key="10">
    <source>
        <dbReference type="Proteomes" id="UP000198584"/>
    </source>
</evidence>
<evidence type="ECO:0000259" key="7">
    <source>
        <dbReference type="PROSITE" id="PS50035"/>
    </source>
</evidence>
<dbReference type="InterPro" id="IPR036415">
    <property type="entry name" value="Lamin_tail_dom_sf"/>
</dbReference>
<keyword evidence="10" id="KW-1185">Reference proteome</keyword>
<keyword evidence="5" id="KW-0442">Lipid degradation</keyword>
<dbReference type="SMART" id="SM00155">
    <property type="entry name" value="PLDc"/>
    <property type="match status" value="2"/>
</dbReference>
<evidence type="ECO:0000256" key="5">
    <source>
        <dbReference type="ARBA" id="ARBA00022963"/>
    </source>
</evidence>
<dbReference type="GO" id="GO:0004630">
    <property type="term" value="F:phospholipase D activity"/>
    <property type="evidence" value="ECO:0007669"/>
    <property type="project" value="UniProtKB-EC"/>
</dbReference>
<evidence type="ECO:0000256" key="6">
    <source>
        <dbReference type="ARBA" id="ARBA00023098"/>
    </source>
</evidence>
<evidence type="ECO:0000256" key="4">
    <source>
        <dbReference type="ARBA" id="ARBA00022801"/>
    </source>
</evidence>
<dbReference type="InterPro" id="IPR025202">
    <property type="entry name" value="PLD-like_dom"/>
</dbReference>
<feature type="domain" description="PLD phosphodiesterase" evidence="7">
    <location>
        <begin position="376"/>
        <end position="403"/>
    </location>
</feature>
<evidence type="ECO:0000313" key="9">
    <source>
        <dbReference type="EMBL" id="SEA99020.1"/>
    </source>
</evidence>
<accession>A0A1H4FQB9</accession>
<dbReference type="OrthoDB" id="155099at2"/>
<dbReference type="InterPro" id="IPR001736">
    <property type="entry name" value="PLipase_D/transphosphatidylase"/>
</dbReference>
<comment type="catalytic activity">
    <reaction evidence="1">
        <text>a 1,2-diacyl-sn-glycero-3-phosphocholine + H2O = a 1,2-diacyl-sn-glycero-3-phosphate + choline + H(+)</text>
        <dbReference type="Rhea" id="RHEA:14445"/>
        <dbReference type="ChEBI" id="CHEBI:15354"/>
        <dbReference type="ChEBI" id="CHEBI:15377"/>
        <dbReference type="ChEBI" id="CHEBI:15378"/>
        <dbReference type="ChEBI" id="CHEBI:57643"/>
        <dbReference type="ChEBI" id="CHEBI:58608"/>
        <dbReference type="EC" id="3.1.4.4"/>
    </reaction>
</comment>
<evidence type="ECO:0000256" key="1">
    <source>
        <dbReference type="ARBA" id="ARBA00000798"/>
    </source>
</evidence>
<dbReference type="PROSITE" id="PS50035">
    <property type="entry name" value="PLD"/>
    <property type="match status" value="2"/>
</dbReference>
<dbReference type="AlphaFoldDB" id="A0A1H4FQB9"/>
<dbReference type="PANTHER" id="PTHR43856:SF1">
    <property type="entry name" value="MITOCHONDRIAL CARDIOLIPIN HYDROLASE"/>
    <property type="match status" value="1"/>
</dbReference>
<dbReference type="Proteomes" id="UP000198584">
    <property type="component" value="Unassembled WGS sequence"/>
</dbReference>
<dbReference type="STRING" id="571932.SAMN05421743_11242"/>
<dbReference type="PANTHER" id="PTHR43856">
    <property type="entry name" value="CARDIOLIPIN HYDROLASE"/>
    <property type="match status" value="1"/>
</dbReference>